<evidence type="ECO:0000313" key="10">
    <source>
        <dbReference type="EMBL" id="CAI0409006.1"/>
    </source>
</evidence>
<feature type="compositionally biased region" description="Low complexity" evidence="8">
    <location>
        <begin position="12"/>
        <end position="23"/>
    </location>
</feature>
<dbReference type="InterPro" id="IPR016177">
    <property type="entry name" value="DNA-bd_dom_sf"/>
</dbReference>
<dbReference type="EMBL" id="CAMGYJ010000005">
    <property type="protein sequence ID" value="CAI0409006.1"/>
    <property type="molecule type" value="Genomic_DNA"/>
</dbReference>
<evidence type="ECO:0000313" key="11">
    <source>
        <dbReference type="Proteomes" id="UP001154282"/>
    </source>
</evidence>
<dbReference type="Pfam" id="PF00847">
    <property type="entry name" value="AP2"/>
    <property type="match status" value="1"/>
</dbReference>
<dbReference type="GO" id="GO:0005634">
    <property type="term" value="C:nucleus"/>
    <property type="evidence" value="ECO:0007669"/>
    <property type="project" value="UniProtKB-SubCell"/>
</dbReference>
<dbReference type="SMART" id="SM00380">
    <property type="entry name" value="AP2"/>
    <property type="match status" value="1"/>
</dbReference>
<evidence type="ECO:0000256" key="3">
    <source>
        <dbReference type="ARBA" id="ARBA00023125"/>
    </source>
</evidence>
<gene>
    <name evidence="10" type="ORF">LITE_LOCUS14213</name>
</gene>
<comment type="similarity">
    <text evidence="7">Belongs to the AP2/ERF transcription factor family. ERF subfamily.</text>
</comment>
<evidence type="ECO:0000256" key="2">
    <source>
        <dbReference type="ARBA" id="ARBA00023015"/>
    </source>
</evidence>
<dbReference type="Proteomes" id="UP001154282">
    <property type="component" value="Unassembled WGS sequence"/>
</dbReference>
<feature type="compositionally biased region" description="Basic and acidic residues" evidence="8">
    <location>
        <begin position="42"/>
        <end position="52"/>
    </location>
</feature>
<keyword evidence="6" id="KW-0539">Nucleus</keyword>
<evidence type="ECO:0000256" key="8">
    <source>
        <dbReference type="SAM" id="MobiDB-lite"/>
    </source>
</evidence>
<dbReference type="Gene3D" id="3.30.730.10">
    <property type="entry name" value="AP2/ERF domain"/>
    <property type="match status" value="1"/>
</dbReference>
<dbReference type="InterPro" id="IPR036955">
    <property type="entry name" value="AP2/ERF_dom_sf"/>
</dbReference>
<dbReference type="PRINTS" id="PR00367">
    <property type="entry name" value="ETHRSPELEMNT"/>
</dbReference>
<evidence type="ECO:0000256" key="7">
    <source>
        <dbReference type="ARBA" id="ARBA00024343"/>
    </source>
</evidence>
<proteinExistence type="inferred from homology"/>
<dbReference type="InterPro" id="IPR051032">
    <property type="entry name" value="AP2/ERF_TF_ERF_subfamily"/>
</dbReference>
<dbReference type="InterPro" id="IPR001471">
    <property type="entry name" value="AP2/ERF_dom"/>
</dbReference>
<evidence type="ECO:0000256" key="5">
    <source>
        <dbReference type="ARBA" id="ARBA00023163"/>
    </source>
</evidence>
<feature type="region of interest" description="Disordered" evidence="8">
    <location>
        <begin position="1"/>
        <end position="70"/>
    </location>
</feature>
<dbReference type="CDD" id="cd00018">
    <property type="entry name" value="AP2"/>
    <property type="match status" value="1"/>
</dbReference>
<dbReference type="AlphaFoldDB" id="A0AAV0JGX8"/>
<dbReference type="PROSITE" id="PS51032">
    <property type="entry name" value="AP2_ERF"/>
    <property type="match status" value="1"/>
</dbReference>
<accession>A0AAV0JGX8</accession>
<name>A0AAV0JGX8_9ROSI</name>
<dbReference type="GO" id="GO:0003677">
    <property type="term" value="F:DNA binding"/>
    <property type="evidence" value="ECO:0007669"/>
    <property type="project" value="UniProtKB-KW"/>
</dbReference>
<protein>
    <recommendedName>
        <fullName evidence="9">AP2/ERF domain-containing protein</fullName>
    </recommendedName>
</protein>
<feature type="domain" description="AP2/ERF" evidence="9">
    <location>
        <begin position="73"/>
        <end position="130"/>
    </location>
</feature>
<evidence type="ECO:0000256" key="4">
    <source>
        <dbReference type="ARBA" id="ARBA00023159"/>
    </source>
</evidence>
<evidence type="ECO:0000259" key="9">
    <source>
        <dbReference type="PROSITE" id="PS51032"/>
    </source>
</evidence>
<comment type="subcellular location">
    <subcellularLocation>
        <location evidence="1">Nucleus</location>
    </subcellularLocation>
</comment>
<organism evidence="10 11">
    <name type="scientific">Linum tenue</name>
    <dbReference type="NCBI Taxonomy" id="586396"/>
    <lineage>
        <taxon>Eukaryota</taxon>
        <taxon>Viridiplantae</taxon>
        <taxon>Streptophyta</taxon>
        <taxon>Embryophyta</taxon>
        <taxon>Tracheophyta</taxon>
        <taxon>Spermatophyta</taxon>
        <taxon>Magnoliopsida</taxon>
        <taxon>eudicotyledons</taxon>
        <taxon>Gunneridae</taxon>
        <taxon>Pentapetalae</taxon>
        <taxon>rosids</taxon>
        <taxon>fabids</taxon>
        <taxon>Malpighiales</taxon>
        <taxon>Linaceae</taxon>
        <taxon>Linum</taxon>
    </lineage>
</organism>
<comment type="caution">
    <text evidence="10">The sequence shown here is derived from an EMBL/GenBank/DDBJ whole genome shotgun (WGS) entry which is preliminary data.</text>
</comment>
<evidence type="ECO:0000256" key="6">
    <source>
        <dbReference type="ARBA" id="ARBA00023242"/>
    </source>
</evidence>
<reference evidence="10" key="1">
    <citation type="submission" date="2022-08" db="EMBL/GenBank/DDBJ databases">
        <authorList>
            <person name="Gutierrez-Valencia J."/>
        </authorList>
    </citation>
    <scope>NUCLEOTIDE SEQUENCE</scope>
</reference>
<dbReference type="GO" id="GO:0003700">
    <property type="term" value="F:DNA-binding transcription factor activity"/>
    <property type="evidence" value="ECO:0007669"/>
    <property type="project" value="InterPro"/>
</dbReference>
<keyword evidence="5" id="KW-0804">Transcription</keyword>
<dbReference type="SUPFAM" id="SSF54171">
    <property type="entry name" value="DNA-binding domain"/>
    <property type="match status" value="1"/>
</dbReference>
<dbReference type="PANTHER" id="PTHR31985:SF259">
    <property type="entry name" value="DEHYDRATION-RESPONSIVE ELEMENT-BINDING PROTEIN 3"/>
    <property type="match status" value="1"/>
</dbReference>
<keyword evidence="3" id="KW-0238">DNA-binding</keyword>
<sequence length="266" mass="28887">MPQPRRNTEQESSSNSFSFSYSSSPPPPSPIKQQHLRQRNSQRQEQDNHDDGDSPESSSKKMKRIRDCSKHPVYRGVRMRSWGKWVSEIREPRKKSRIWLGTFPTPEMAARAHDVAALCIKGSSAILNFPDLVSSLPRPASVAPRDVQAAATKAALMDEFDGKRMTDEDFSSSAAVAASASASSLSSMAEEDEEGLSEIIELPILGDLGGELKSEFVFVDSVADGWLYPPLWAPDDGGCGGGGTAGRYVCGGDGNGFGDGLFCNYY</sequence>
<dbReference type="FunFam" id="3.30.730.10:FF:000001">
    <property type="entry name" value="Ethylene-responsive transcription factor 2"/>
    <property type="match status" value="1"/>
</dbReference>
<evidence type="ECO:0000256" key="1">
    <source>
        <dbReference type="ARBA" id="ARBA00004123"/>
    </source>
</evidence>
<keyword evidence="2" id="KW-0805">Transcription regulation</keyword>
<keyword evidence="11" id="KW-1185">Reference proteome</keyword>
<dbReference type="PANTHER" id="PTHR31985">
    <property type="entry name" value="ETHYLENE-RESPONSIVE TRANSCRIPTION FACTOR ERF042-RELATED"/>
    <property type="match status" value="1"/>
</dbReference>
<keyword evidence="4" id="KW-0010">Activator</keyword>